<dbReference type="CDD" id="cd06464">
    <property type="entry name" value="ACD_sHsps-like"/>
    <property type="match status" value="1"/>
</dbReference>
<name>A0A9E7R2W6_9EURY</name>
<reference evidence="5" key="1">
    <citation type="submission" date="2022-09" db="EMBL/GenBank/DDBJ databases">
        <title>Diverse halophilic archaea isolated from saline environments.</title>
        <authorList>
            <person name="Cui H.-L."/>
        </authorList>
    </citation>
    <scope>NUCLEOTIDE SEQUENCE</scope>
    <source>
        <strain evidence="5">ZS-35-S2</strain>
    </source>
</reference>
<dbReference type="AlphaFoldDB" id="A0A9E7R2W6"/>
<dbReference type="Proteomes" id="UP001057580">
    <property type="component" value="Chromosome"/>
</dbReference>
<accession>A0A9E7R2W6</accession>
<comment type="similarity">
    <text evidence="1 2">Belongs to the small heat shock protein (HSP20) family.</text>
</comment>
<dbReference type="Pfam" id="PF00011">
    <property type="entry name" value="HSP20"/>
    <property type="match status" value="1"/>
</dbReference>
<evidence type="ECO:0000259" key="3">
    <source>
        <dbReference type="PROSITE" id="PS01031"/>
    </source>
</evidence>
<feature type="domain" description="SHSP" evidence="3">
    <location>
        <begin position="33"/>
        <end position="145"/>
    </location>
</feature>
<dbReference type="PROSITE" id="PS01031">
    <property type="entry name" value="SHSP"/>
    <property type="match status" value="1"/>
</dbReference>
<sequence length="145" mass="17219">MSTRNPFEELERFFERMSEQFEETAHVWEPDVPGFLREYEPVAMDMIERDDEFVVAIDMPGFEREDVDIKVTNHTLRIRGDHAEAFDEERDRFVRHERRHESVDRSVRLPGEVDPEKVTAKMTNGVLTVTLPRTEAENERKIEIE</sequence>
<dbReference type="SUPFAM" id="SSF49764">
    <property type="entry name" value="HSP20-like chaperones"/>
    <property type="match status" value="1"/>
</dbReference>
<dbReference type="InterPro" id="IPR007052">
    <property type="entry name" value="CS_dom"/>
</dbReference>
<evidence type="ECO:0000256" key="2">
    <source>
        <dbReference type="RuleBase" id="RU003616"/>
    </source>
</evidence>
<dbReference type="PROSITE" id="PS51203">
    <property type="entry name" value="CS"/>
    <property type="match status" value="1"/>
</dbReference>
<dbReference type="KEGG" id="ssai:N0B31_21215"/>
<dbReference type="InterPro" id="IPR002068">
    <property type="entry name" value="A-crystallin/Hsp20_dom"/>
</dbReference>
<keyword evidence="6" id="KW-1185">Reference proteome</keyword>
<evidence type="ECO:0000313" key="6">
    <source>
        <dbReference type="Proteomes" id="UP001057580"/>
    </source>
</evidence>
<dbReference type="RefSeq" id="WP_260593647.1">
    <property type="nucleotide sequence ID" value="NZ_CP104003.1"/>
</dbReference>
<protein>
    <submittedName>
        <fullName evidence="5">Hsp20/alpha crystallin family protein</fullName>
    </submittedName>
</protein>
<dbReference type="Gene3D" id="2.60.40.790">
    <property type="match status" value="1"/>
</dbReference>
<proteinExistence type="inferred from homology"/>
<organism evidence="5 6">
    <name type="scientific">Salinirubellus salinus</name>
    <dbReference type="NCBI Taxonomy" id="1364945"/>
    <lineage>
        <taxon>Archaea</taxon>
        <taxon>Methanobacteriati</taxon>
        <taxon>Methanobacteriota</taxon>
        <taxon>Stenosarchaea group</taxon>
        <taxon>Halobacteria</taxon>
        <taxon>Halobacteriales</taxon>
        <taxon>Natronomonadaceae</taxon>
        <taxon>Salinirubellus</taxon>
    </lineage>
</organism>
<dbReference type="InterPro" id="IPR031107">
    <property type="entry name" value="Small_HSP"/>
</dbReference>
<dbReference type="EMBL" id="CP104003">
    <property type="protein sequence ID" value="UWM54627.1"/>
    <property type="molecule type" value="Genomic_DNA"/>
</dbReference>
<evidence type="ECO:0000256" key="1">
    <source>
        <dbReference type="PROSITE-ProRule" id="PRU00285"/>
    </source>
</evidence>
<feature type="domain" description="CS" evidence="4">
    <location>
        <begin position="39"/>
        <end position="145"/>
    </location>
</feature>
<evidence type="ECO:0000313" key="5">
    <source>
        <dbReference type="EMBL" id="UWM54627.1"/>
    </source>
</evidence>
<dbReference type="InterPro" id="IPR008978">
    <property type="entry name" value="HSP20-like_chaperone"/>
</dbReference>
<evidence type="ECO:0000259" key="4">
    <source>
        <dbReference type="PROSITE" id="PS51203"/>
    </source>
</evidence>
<gene>
    <name evidence="5" type="ORF">N0B31_21215</name>
</gene>
<dbReference type="GeneID" id="74944999"/>
<dbReference type="PANTHER" id="PTHR11527">
    <property type="entry name" value="HEAT-SHOCK PROTEIN 20 FAMILY MEMBER"/>
    <property type="match status" value="1"/>
</dbReference>